<name>A0ABQ2AHF3_9MICC</name>
<evidence type="ECO:0000313" key="2">
    <source>
        <dbReference type="EMBL" id="GGH91600.1"/>
    </source>
</evidence>
<accession>A0ABQ2AHF3</accession>
<gene>
    <name evidence="2" type="ORF">GCM10007170_08130</name>
</gene>
<sequence length="218" mass="23471">MTERIPMSNEPGDAYRANPEPLNPDPTGQDPSAKDPAAGAKLRLQLAIFDVTRHAQGKSFDVILESLRSAFAAQGVGTPPGTWLESVASSAFYGEPYIIDFPAAVAADDAEPAPNKDIRDRLASRRELRELREEKLPAGTFPSARDWNVPADAVTHPRTAGPARQVTVSRTESGTRAVLTAVAVAMAVLITIRALQRSSRRLVPPTGSFSQRYGQKGQ</sequence>
<feature type="region of interest" description="Disordered" evidence="1">
    <location>
        <begin position="1"/>
        <end position="37"/>
    </location>
</feature>
<organism evidence="2 3">
    <name type="scientific">Arthrobacter liuii</name>
    <dbReference type="NCBI Taxonomy" id="1476996"/>
    <lineage>
        <taxon>Bacteria</taxon>
        <taxon>Bacillati</taxon>
        <taxon>Actinomycetota</taxon>
        <taxon>Actinomycetes</taxon>
        <taxon>Micrococcales</taxon>
        <taxon>Micrococcaceae</taxon>
        <taxon>Arthrobacter</taxon>
    </lineage>
</organism>
<comment type="caution">
    <text evidence="2">The sequence shown here is derived from an EMBL/GenBank/DDBJ whole genome shotgun (WGS) entry which is preliminary data.</text>
</comment>
<evidence type="ECO:0000256" key="1">
    <source>
        <dbReference type="SAM" id="MobiDB-lite"/>
    </source>
</evidence>
<reference evidence="3" key="1">
    <citation type="journal article" date="2019" name="Int. J. Syst. Evol. Microbiol.">
        <title>The Global Catalogue of Microorganisms (GCM) 10K type strain sequencing project: providing services to taxonomists for standard genome sequencing and annotation.</title>
        <authorList>
            <consortium name="The Broad Institute Genomics Platform"/>
            <consortium name="The Broad Institute Genome Sequencing Center for Infectious Disease"/>
            <person name="Wu L."/>
            <person name="Ma J."/>
        </authorList>
    </citation>
    <scope>NUCLEOTIDE SEQUENCE [LARGE SCALE GENOMIC DNA]</scope>
    <source>
        <strain evidence="3">CGMCC 1.12778</strain>
    </source>
</reference>
<evidence type="ECO:0000313" key="3">
    <source>
        <dbReference type="Proteomes" id="UP000643279"/>
    </source>
</evidence>
<protein>
    <submittedName>
        <fullName evidence="2">Uncharacterized protein</fullName>
    </submittedName>
</protein>
<dbReference type="Proteomes" id="UP000643279">
    <property type="component" value="Unassembled WGS sequence"/>
</dbReference>
<dbReference type="EMBL" id="BMFW01000003">
    <property type="protein sequence ID" value="GGH91600.1"/>
    <property type="molecule type" value="Genomic_DNA"/>
</dbReference>
<keyword evidence="3" id="KW-1185">Reference proteome</keyword>
<proteinExistence type="predicted"/>